<evidence type="ECO:0000256" key="1">
    <source>
        <dbReference type="SAM" id="MobiDB-lite"/>
    </source>
</evidence>
<gene>
    <name evidence="2" type="ORF">SEVIR_3G239600v2</name>
</gene>
<evidence type="ECO:0000313" key="3">
    <source>
        <dbReference type="Proteomes" id="UP000298652"/>
    </source>
</evidence>
<organism evidence="2 3">
    <name type="scientific">Setaria viridis</name>
    <name type="common">Green bristlegrass</name>
    <name type="synonym">Setaria italica subsp. viridis</name>
    <dbReference type="NCBI Taxonomy" id="4556"/>
    <lineage>
        <taxon>Eukaryota</taxon>
        <taxon>Viridiplantae</taxon>
        <taxon>Streptophyta</taxon>
        <taxon>Embryophyta</taxon>
        <taxon>Tracheophyta</taxon>
        <taxon>Spermatophyta</taxon>
        <taxon>Magnoliopsida</taxon>
        <taxon>Liliopsida</taxon>
        <taxon>Poales</taxon>
        <taxon>Poaceae</taxon>
        <taxon>PACMAD clade</taxon>
        <taxon>Panicoideae</taxon>
        <taxon>Panicodae</taxon>
        <taxon>Paniceae</taxon>
        <taxon>Cenchrinae</taxon>
        <taxon>Setaria</taxon>
    </lineage>
</organism>
<feature type="region of interest" description="Disordered" evidence="1">
    <location>
        <begin position="1"/>
        <end position="42"/>
    </location>
</feature>
<dbReference type="AlphaFoldDB" id="A0A4U6VEX0"/>
<dbReference type="EMBL" id="CM016554">
    <property type="protein sequence ID" value="TKW27155.1"/>
    <property type="molecule type" value="Genomic_DNA"/>
</dbReference>
<accession>A0A4U6VEX0</accession>
<feature type="compositionally biased region" description="Basic and acidic residues" evidence="1">
    <location>
        <begin position="25"/>
        <end position="42"/>
    </location>
</feature>
<reference evidence="2" key="1">
    <citation type="submission" date="2019-03" db="EMBL/GenBank/DDBJ databases">
        <title>WGS assembly of Setaria viridis.</title>
        <authorList>
            <person name="Huang P."/>
            <person name="Jenkins J."/>
            <person name="Grimwood J."/>
            <person name="Barry K."/>
            <person name="Healey A."/>
            <person name="Mamidi S."/>
            <person name="Sreedasyam A."/>
            <person name="Shu S."/>
            <person name="Feldman M."/>
            <person name="Wu J."/>
            <person name="Yu Y."/>
            <person name="Chen C."/>
            <person name="Johnson J."/>
            <person name="Rokhsar D."/>
            <person name="Baxter I."/>
            <person name="Schmutz J."/>
            <person name="Brutnell T."/>
            <person name="Kellogg E."/>
        </authorList>
    </citation>
    <scope>NUCLEOTIDE SEQUENCE [LARGE SCALE GENOMIC DNA]</scope>
</reference>
<feature type="compositionally biased region" description="Basic and acidic residues" evidence="1">
    <location>
        <begin position="115"/>
        <end position="125"/>
    </location>
</feature>
<proteinExistence type="predicted"/>
<feature type="compositionally biased region" description="Gly residues" evidence="1">
    <location>
        <begin position="55"/>
        <end position="114"/>
    </location>
</feature>
<sequence>MVEPAEAWGGAGGGDGIGKQRGRIWRREERERIQRRRGAERERWWRIREEQWAHGSGGVRRSGGGGGVWSGSGGGVGRSWGGGGVGRGGGGGVGRTGGGGGSSGCGGGEGSGCDGGKEWNGREAETDRDGWVGWGCGEGSQIIKGNAKQCRTKSKSASPHDHKWRMNVFILEGGRRCRRAVFSFYFLRMKGHVASLLEMILRTGAQTKDEQGEGA</sequence>
<evidence type="ECO:0000313" key="2">
    <source>
        <dbReference type="EMBL" id="TKW27155.1"/>
    </source>
</evidence>
<dbReference type="Proteomes" id="UP000298652">
    <property type="component" value="Chromosome 3"/>
</dbReference>
<feature type="region of interest" description="Disordered" evidence="1">
    <location>
        <begin position="55"/>
        <end position="125"/>
    </location>
</feature>
<feature type="compositionally biased region" description="Gly residues" evidence="1">
    <location>
        <begin position="9"/>
        <end position="19"/>
    </location>
</feature>
<name>A0A4U6VEX0_SETVI</name>
<keyword evidence="3" id="KW-1185">Reference proteome</keyword>
<protein>
    <submittedName>
        <fullName evidence="2">Uncharacterized protein</fullName>
    </submittedName>
</protein>
<dbReference type="Gramene" id="TKW27155">
    <property type="protein sequence ID" value="TKW27155"/>
    <property type="gene ID" value="SEVIR_3G239600v2"/>
</dbReference>